<evidence type="ECO:0000256" key="8">
    <source>
        <dbReference type="ARBA" id="ARBA00022827"/>
    </source>
</evidence>
<keyword evidence="5" id="KW-1003">Cell membrane</keyword>
<feature type="transmembrane region" description="Helical" evidence="17">
    <location>
        <begin position="408"/>
        <end position="429"/>
    </location>
</feature>
<sequence>MNKHFILFTVLSLLAQTGYCSDMWTIYHQDDYVAMACKAALEGNAAWCAGTVKGYKCACKNQAELGSWMNCIYQETFENNVGVENRVIGLCASSNKTYTNDDLRQIYQNATNYMVDVSKDDTFNKTQPISYPITDSKKVHKTYLGYYHGYYNRWGNISTSHWLGIASLSMWGALVVISGALHWLGVLVPSLKKKLTGPLFNGYRKNISLAPTFKKHHINPVQSLFAAGYIPTRFESIAIAIHFLYSILACAIIGYNYYHGDKVFKTRMAGVARYYGDRSIIVSVYQVPLVFLFAGRNNFMQWITGWSYSRFVTFHKWLSRMLVLEILIHSLAFTAQSVAIGKLQSRLHEDFYRYGIVATICSCLAMVLAMYTIRRYAYECFLVVHIILIAMFTWTAYLHALDQEYQKYFWACIAIWCFDTVVRMARIVYCGLIRKARATFLVEENTIKLTIPVPSYVKTYPGAHCFIYFLTPSTFWQSHPFTVVKSITDEGHIHMYCKVKEGITKALLKKFQASEGSSVDVKVLVEGVYGSQSPYHHYDKAVLIAGGNGISGPFSHALKLATTDVKTETKLYWQVREYSVLNWFGEELMQLKNTKVQPIIYVSNPSSSLSEVHNGSLSSSGEHSDSSSGHEGKEEYAGGEKTKESLVNKFDFIEFHSGRMNVSEVVAQEIQESVGSVAFGACAHPDMTDEVRVAVKNNLNGSNKRVDYFEEMESW</sequence>
<comment type="similarity">
    <text evidence="2">Belongs to the ferric reductase (FRE) family.</text>
</comment>
<feature type="transmembrane region" description="Helical" evidence="17">
    <location>
        <begin position="237"/>
        <end position="258"/>
    </location>
</feature>
<evidence type="ECO:0000256" key="2">
    <source>
        <dbReference type="ARBA" id="ARBA00006278"/>
    </source>
</evidence>
<evidence type="ECO:0000313" key="21">
    <source>
        <dbReference type="Proteomes" id="UP001165063"/>
    </source>
</evidence>
<evidence type="ECO:0000259" key="19">
    <source>
        <dbReference type="PROSITE" id="PS51384"/>
    </source>
</evidence>
<feature type="transmembrane region" description="Helical" evidence="17">
    <location>
        <begin position="278"/>
        <end position="296"/>
    </location>
</feature>
<comment type="caution">
    <text evidence="20">The sequence shown here is derived from an EMBL/GenBank/DDBJ whole genome shotgun (WGS) entry which is preliminary data.</text>
</comment>
<feature type="transmembrane region" description="Helical" evidence="17">
    <location>
        <begin position="351"/>
        <end position="369"/>
    </location>
</feature>
<evidence type="ECO:0000256" key="4">
    <source>
        <dbReference type="ARBA" id="ARBA00022448"/>
    </source>
</evidence>
<feature type="region of interest" description="Disordered" evidence="16">
    <location>
        <begin position="606"/>
        <end position="640"/>
    </location>
</feature>
<dbReference type="GO" id="GO:0052851">
    <property type="term" value="F:ferric-chelate reductase (NADPH) activity"/>
    <property type="evidence" value="ECO:0007669"/>
    <property type="project" value="UniProtKB-EC"/>
</dbReference>
<dbReference type="AlphaFoldDB" id="A0A9W7DIY5"/>
<dbReference type="Pfam" id="PF01794">
    <property type="entry name" value="Ferric_reduct"/>
    <property type="match status" value="1"/>
</dbReference>
<keyword evidence="6" id="KW-0285">Flavoprotein</keyword>
<proteinExistence type="inferred from homology"/>
<dbReference type="EMBL" id="BSXU01004405">
    <property type="protein sequence ID" value="GMG43756.1"/>
    <property type="molecule type" value="Genomic_DNA"/>
</dbReference>
<dbReference type="Pfam" id="PF08030">
    <property type="entry name" value="NAD_binding_6"/>
    <property type="match status" value="1"/>
</dbReference>
<keyword evidence="11" id="KW-0560">Oxidoreductase</keyword>
<keyword evidence="13 17" id="KW-0472">Membrane</keyword>
<dbReference type="CDD" id="cd06186">
    <property type="entry name" value="NOX_Duox_like_FAD_NADP"/>
    <property type="match status" value="1"/>
</dbReference>
<evidence type="ECO:0000256" key="12">
    <source>
        <dbReference type="ARBA" id="ARBA00023065"/>
    </source>
</evidence>
<evidence type="ECO:0000256" key="3">
    <source>
        <dbReference type="ARBA" id="ARBA00012668"/>
    </source>
</evidence>
<dbReference type="InterPro" id="IPR013130">
    <property type="entry name" value="Fe3_Rdtase_TM_dom"/>
</dbReference>
<dbReference type="InterPro" id="IPR013112">
    <property type="entry name" value="FAD-bd_8"/>
</dbReference>
<dbReference type="PANTHER" id="PTHR32361">
    <property type="entry name" value="FERRIC/CUPRIC REDUCTASE TRANSMEMBRANE COMPONENT"/>
    <property type="match status" value="1"/>
</dbReference>
<evidence type="ECO:0000256" key="15">
    <source>
        <dbReference type="ARBA" id="ARBA00048483"/>
    </source>
</evidence>
<feature type="signal peptide" evidence="18">
    <location>
        <begin position="1"/>
        <end position="20"/>
    </location>
</feature>
<feature type="compositionally biased region" description="Basic and acidic residues" evidence="16">
    <location>
        <begin position="622"/>
        <end position="640"/>
    </location>
</feature>
<feature type="transmembrane region" description="Helical" evidence="17">
    <location>
        <begin position="376"/>
        <end position="396"/>
    </location>
</feature>
<comment type="catalytic activity">
    <reaction evidence="15">
        <text>2 a Fe(II)-siderophore + NADP(+) + H(+) = 2 a Fe(III)-siderophore + NADPH</text>
        <dbReference type="Rhea" id="RHEA:28795"/>
        <dbReference type="Rhea" id="RHEA-COMP:11342"/>
        <dbReference type="Rhea" id="RHEA-COMP:11344"/>
        <dbReference type="ChEBI" id="CHEBI:15378"/>
        <dbReference type="ChEBI" id="CHEBI:29033"/>
        <dbReference type="ChEBI" id="CHEBI:29034"/>
        <dbReference type="ChEBI" id="CHEBI:57783"/>
        <dbReference type="ChEBI" id="CHEBI:58349"/>
        <dbReference type="EC" id="1.16.1.9"/>
    </reaction>
</comment>
<keyword evidence="18" id="KW-0732">Signal</keyword>
<dbReference type="SUPFAM" id="SSF63380">
    <property type="entry name" value="Riboflavin synthase domain-like"/>
    <property type="match status" value="1"/>
</dbReference>
<keyword evidence="4" id="KW-0813">Transport</keyword>
<organism evidence="20 21">
    <name type="scientific">Ambrosiozyma monospora</name>
    <name type="common">Yeast</name>
    <name type="synonym">Endomycopsis monosporus</name>
    <dbReference type="NCBI Taxonomy" id="43982"/>
    <lineage>
        <taxon>Eukaryota</taxon>
        <taxon>Fungi</taxon>
        <taxon>Dikarya</taxon>
        <taxon>Ascomycota</taxon>
        <taxon>Saccharomycotina</taxon>
        <taxon>Pichiomycetes</taxon>
        <taxon>Pichiales</taxon>
        <taxon>Pichiaceae</taxon>
        <taxon>Ambrosiozyma</taxon>
    </lineage>
</organism>
<dbReference type="Gene3D" id="3.40.50.80">
    <property type="entry name" value="Nucleotide-binding domain of ferredoxin-NADP reductase (FNR) module"/>
    <property type="match status" value="1"/>
</dbReference>
<gene>
    <name evidence="20" type="ORF">Amon01_000668300</name>
</gene>
<dbReference type="InterPro" id="IPR013121">
    <property type="entry name" value="Fe_red_NAD-bd_6"/>
</dbReference>
<keyword evidence="14" id="KW-0325">Glycoprotein</keyword>
<dbReference type="InterPro" id="IPR051410">
    <property type="entry name" value="Ferric/Cupric_Reductase"/>
</dbReference>
<dbReference type="GO" id="GO:0006826">
    <property type="term" value="P:iron ion transport"/>
    <property type="evidence" value="ECO:0007669"/>
    <property type="project" value="TreeGrafter"/>
</dbReference>
<feature type="transmembrane region" description="Helical" evidence="17">
    <location>
        <begin position="317"/>
        <end position="339"/>
    </location>
</feature>
<dbReference type="GO" id="GO:0015677">
    <property type="term" value="P:copper ion import"/>
    <property type="evidence" value="ECO:0007669"/>
    <property type="project" value="TreeGrafter"/>
</dbReference>
<keyword evidence="21" id="KW-1185">Reference proteome</keyword>
<dbReference type="PANTHER" id="PTHR32361:SF9">
    <property type="entry name" value="FERRIC REDUCTASE TRANSMEMBRANE COMPONENT 3-RELATED"/>
    <property type="match status" value="1"/>
</dbReference>
<dbReference type="GO" id="GO:0005886">
    <property type="term" value="C:plasma membrane"/>
    <property type="evidence" value="ECO:0007669"/>
    <property type="project" value="UniProtKB-SubCell"/>
</dbReference>
<protein>
    <recommendedName>
        <fullName evidence="3">ferric-chelate reductase (NADPH)</fullName>
        <ecNumber evidence="3">1.16.1.9</ecNumber>
    </recommendedName>
</protein>
<evidence type="ECO:0000313" key="20">
    <source>
        <dbReference type="EMBL" id="GMG43756.1"/>
    </source>
</evidence>
<name>A0A9W7DIY5_AMBMO</name>
<comment type="subcellular location">
    <subcellularLocation>
        <location evidence="1">Cell membrane</location>
        <topology evidence="1">Multi-pass membrane protein</topology>
    </subcellularLocation>
</comment>
<feature type="chain" id="PRO_5040904174" description="ferric-chelate reductase (NADPH)" evidence="18">
    <location>
        <begin position="21"/>
        <end position="715"/>
    </location>
</feature>
<keyword evidence="10 17" id="KW-1133">Transmembrane helix</keyword>
<dbReference type="SUPFAM" id="SSF52343">
    <property type="entry name" value="Ferredoxin reductase-like, C-terminal NADP-linked domain"/>
    <property type="match status" value="1"/>
</dbReference>
<evidence type="ECO:0000256" key="6">
    <source>
        <dbReference type="ARBA" id="ARBA00022630"/>
    </source>
</evidence>
<keyword evidence="7 17" id="KW-0812">Transmembrane</keyword>
<keyword evidence="9" id="KW-0249">Electron transport</keyword>
<dbReference type="InterPro" id="IPR017927">
    <property type="entry name" value="FAD-bd_FR_type"/>
</dbReference>
<evidence type="ECO:0000256" key="13">
    <source>
        <dbReference type="ARBA" id="ARBA00023136"/>
    </source>
</evidence>
<dbReference type="Proteomes" id="UP001165063">
    <property type="component" value="Unassembled WGS sequence"/>
</dbReference>
<evidence type="ECO:0000256" key="11">
    <source>
        <dbReference type="ARBA" id="ARBA00023002"/>
    </source>
</evidence>
<evidence type="ECO:0000256" key="7">
    <source>
        <dbReference type="ARBA" id="ARBA00022692"/>
    </source>
</evidence>
<evidence type="ECO:0000256" key="16">
    <source>
        <dbReference type="SAM" id="MobiDB-lite"/>
    </source>
</evidence>
<dbReference type="InterPro" id="IPR017938">
    <property type="entry name" value="Riboflavin_synthase-like_b-brl"/>
</dbReference>
<evidence type="ECO:0000256" key="9">
    <source>
        <dbReference type="ARBA" id="ARBA00022982"/>
    </source>
</evidence>
<feature type="transmembrane region" description="Helical" evidence="17">
    <location>
        <begin position="162"/>
        <end position="184"/>
    </location>
</feature>
<evidence type="ECO:0000256" key="17">
    <source>
        <dbReference type="SAM" id="Phobius"/>
    </source>
</evidence>
<evidence type="ECO:0000256" key="14">
    <source>
        <dbReference type="ARBA" id="ARBA00023180"/>
    </source>
</evidence>
<dbReference type="EC" id="1.16.1.9" evidence="3"/>
<dbReference type="SFLD" id="SFLDS00052">
    <property type="entry name" value="Ferric_Reductase_Domain"/>
    <property type="match status" value="1"/>
</dbReference>
<keyword evidence="8" id="KW-0274">FAD</keyword>
<reference evidence="20" key="1">
    <citation type="submission" date="2023-04" db="EMBL/GenBank/DDBJ databases">
        <title>Ambrosiozyma monospora NBRC 1965.</title>
        <authorList>
            <person name="Ichikawa N."/>
            <person name="Sato H."/>
            <person name="Tonouchi N."/>
        </authorList>
    </citation>
    <scope>NUCLEOTIDE SEQUENCE</scope>
    <source>
        <strain evidence="20">NBRC 1965</strain>
    </source>
</reference>
<evidence type="ECO:0000256" key="18">
    <source>
        <dbReference type="SAM" id="SignalP"/>
    </source>
</evidence>
<dbReference type="OrthoDB" id="4494341at2759"/>
<feature type="domain" description="FAD-binding FR-type" evidence="19">
    <location>
        <begin position="414"/>
        <end position="535"/>
    </location>
</feature>
<accession>A0A9W7DIY5</accession>
<keyword evidence="12" id="KW-0406">Ion transport</keyword>
<evidence type="ECO:0000256" key="10">
    <source>
        <dbReference type="ARBA" id="ARBA00022989"/>
    </source>
</evidence>
<dbReference type="PROSITE" id="PS51384">
    <property type="entry name" value="FAD_FR"/>
    <property type="match status" value="1"/>
</dbReference>
<dbReference type="GO" id="GO:0006879">
    <property type="term" value="P:intracellular iron ion homeostasis"/>
    <property type="evidence" value="ECO:0007669"/>
    <property type="project" value="TreeGrafter"/>
</dbReference>
<dbReference type="InterPro" id="IPR039261">
    <property type="entry name" value="FNR_nucleotide-bd"/>
</dbReference>
<evidence type="ECO:0000256" key="5">
    <source>
        <dbReference type="ARBA" id="ARBA00022475"/>
    </source>
</evidence>
<dbReference type="Pfam" id="PF08022">
    <property type="entry name" value="FAD_binding_8"/>
    <property type="match status" value="1"/>
</dbReference>
<dbReference type="SFLD" id="SFLDG01168">
    <property type="entry name" value="Ferric_reductase_subgroup_(FRE"/>
    <property type="match status" value="1"/>
</dbReference>
<evidence type="ECO:0000256" key="1">
    <source>
        <dbReference type="ARBA" id="ARBA00004651"/>
    </source>
</evidence>